<organism evidence="2 3">
    <name type="scientific">Arabis nemorensis</name>
    <dbReference type="NCBI Taxonomy" id="586526"/>
    <lineage>
        <taxon>Eukaryota</taxon>
        <taxon>Viridiplantae</taxon>
        <taxon>Streptophyta</taxon>
        <taxon>Embryophyta</taxon>
        <taxon>Tracheophyta</taxon>
        <taxon>Spermatophyta</taxon>
        <taxon>Magnoliopsida</taxon>
        <taxon>eudicotyledons</taxon>
        <taxon>Gunneridae</taxon>
        <taxon>Pentapetalae</taxon>
        <taxon>rosids</taxon>
        <taxon>malvids</taxon>
        <taxon>Brassicales</taxon>
        <taxon>Brassicaceae</taxon>
        <taxon>Arabideae</taxon>
        <taxon>Arabis</taxon>
    </lineage>
</organism>
<name>A0A565AXR8_9BRAS</name>
<proteinExistence type="predicted"/>
<keyword evidence="1" id="KW-0732">Signal</keyword>
<keyword evidence="3" id="KW-1185">Reference proteome</keyword>
<dbReference type="Proteomes" id="UP000489600">
    <property type="component" value="Unassembled WGS sequence"/>
</dbReference>
<dbReference type="AlphaFoldDB" id="A0A565AXR8"/>
<accession>A0A565AXR8</accession>
<dbReference type="EMBL" id="CABITT030000002">
    <property type="protein sequence ID" value="VVA94147.1"/>
    <property type="molecule type" value="Genomic_DNA"/>
</dbReference>
<evidence type="ECO:0000313" key="2">
    <source>
        <dbReference type="EMBL" id="VVA94147.1"/>
    </source>
</evidence>
<evidence type="ECO:0000313" key="3">
    <source>
        <dbReference type="Proteomes" id="UP000489600"/>
    </source>
</evidence>
<comment type="caution">
    <text evidence="2">The sequence shown here is derived from an EMBL/GenBank/DDBJ whole genome shotgun (WGS) entry which is preliminary data.</text>
</comment>
<evidence type="ECO:0000256" key="1">
    <source>
        <dbReference type="SAM" id="SignalP"/>
    </source>
</evidence>
<sequence>MNARSSKGGLITMLILVVYCFFKNMGEPKFPQFDNLSLFIIAEISIEVSPYKQHVGSNFPGAFFALHNKDKMLKSLTSYNEYHKRFNLATVEIWQTIRSRCRDGFINLSIKSMHFFVSKLMQFRYSISVPTPINRSWTSRIVFWVTLTRSVSSMANDTAL</sequence>
<protein>
    <submittedName>
        <fullName evidence="2">Uncharacterized protein</fullName>
    </submittedName>
</protein>
<reference evidence="2" key="1">
    <citation type="submission" date="2019-07" db="EMBL/GenBank/DDBJ databases">
        <authorList>
            <person name="Dittberner H."/>
        </authorList>
    </citation>
    <scope>NUCLEOTIDE SEQUENCE [LARGE SCALE GENOMIC DNA]</scope>
</reference>
<gene>
    <name evidence="2" type="ORF">ANE_LOCUS4592</name>
</gene>
<feature type="chain" id="PRO_5021881405" evidence="1">
    <location>
        <begin position="29"/>
        <end position="160"/>
    </location>
</feature>
<feature type="signal peptide" evidence="1">
    <location>
        <begin position="1"/>
        <end position="28"/>
    </location>
</feature>
<dbReference type="OrthoDB" id="1027251at2759"/>